<evidence type="ECO:0000313" key="3">
    <source>
        <dbReference type="EMBL" id="RDX84304.1"/>
    </source>
</evidence>
<feature type="region of interest" description="Disordered" evidence="1">
    <location>
        <begin position="1"/>
        <end position="51"/>
    </location>
</feature>
<keyword evidence="4" id="KW-1185">Reference proteome</keyword>
<dbReference type="EMBL" id="QJKJ01007086">
    <property type="protein sequence ID" value="RDX84304.1"/>
    <property type="molecule type" value="Genomic_DNA"/>
</dbReference>
<dbReference type="Pfam" id="PF03732">
    <property type="entry name" value="Retrotrans_gag"/>
    <property type="match status" value="1"/>
</dbReference>
<comment type="caution">
    <text evidence="3">The sequence shown here is derived from an EMBL/GenBank/DDBJ whole genome shotgun (WGS) entry which is preliminary data.</text>
</comment>
<gene>
    <name evidence="3" type="ORF">CR513_34662</name>
</gene>
<evidence type="ECO:0000256" key="1">
    <source>
        <dbReference type="SAM" id="MobiDB-lite"/>
    </source>
</evidence>
<dbReference type="Proteomes" id="UP000257109">
    <property type="component" value="Unassembled WGS sequence"/>
</dbReference>
<sequence>MNNPTKEVKVNLRRMRIMKKNNQGGEKSNQNNQRRQRNRRDDDLGGIKIEVPSFQGKSDPKAYLEWEMHVDQIFLGQNYSKGQKVKIATLEFTDYAFVCWDQVQKEIARYEERLVRTWEETKAITRRRFVPSYFHRELNNKLQCLSQGSRSNNDSILKWTEP</sequence>
<protein>
    <recommendedName>
        <fullName evidence="2">Retrotransposon gag domain-containing protein</fullName>
    </recommendedName>
</protein>
<dbReference type="PANTHER" id="PTHR35046">
    <property type="entry name" value="ZINC KNUCKLE (CCHC-TYPE) FAMILY PROTEIN"/>
    <property type="match status" value="1"/>
</dbReference>
<evidence type="ECO:0000313" key="4">
    <source>
        <dbReference type="Proteomes" id="UP000257109"/>
    </source>
</evidence>
<dbReference type="AlphaFoldDB" id="A0A371G173"/>
<feature type="compositionally biased region" description="Basic and acidic residues" evidence="1">
    <location>
        <begin position="1"/>
        <end position="10"/>
    </location>
</feature>
<accession>A0A371G173</accession>
<evidence type="ECO:0000259" key="2">
    <source>
        <dbReference type="Pfam" id="PF03732"/>
    </source>
</evidence>
<feature type="domain" description="Retrotransposon gag" evidence="2">
    <location>
        <begin position="86"/>
        <end position="151"/>
    </location>
</feature>
<dbReference type="OrthoDB" id="1731207at2759"/>
<dbReference type="InterPro" id="IPR005162">
    <property type="entry name" value="Retrotrans_gag_dom"/>
</dbReference>
<reference evidence="3" key="1">
    <citation type="submission" date="2018-05" db="EMBL/GenBank/DDBJ databases">
        <title>Draft genome of Mucuna pruriens seed.</title>
        <authorList>
            <person name="Nnadi N.E."/>
            <person name="Vos R."/>
            <person name="Hasami M.H."/>
            <person name="Devisetty U.K."/>
            <person name="Aguiy J.C."/>
        </authorList>
    </citation>
    <scope>NUCLEOTIDE SEQUENCE [LARGE SCALE GENOMIC DNA]</scope>
    <source>
        <strain evidence="3">JCA_2017</strain>
    </source>
</reference>
<name>A0A371G173_MUCPR</name>
<proteinExistence type="predicted"/>
<feature type="non-terminal residue" evidence="3">
    <location>
        <position position="1"/>
    </location>
</feature>
<dbReference type="PANTHER" id="PTHR35046:SF9">
    <property type="entry name" value="RNA-DIRECTED DNA POLYMERASE"/>
    <property type="match status" value="1"/>
</dbReference>
<organism evidence="3 4">
    <name type="scientific">Mucuna pruriens</name>
    <name type="common">Velvet bean</name>
    <name type="synonym">Dolichos pruriens</name>
    <dbReference type="NCBI Taxonomy" id="157652"/>
    <lineage>
        <taxon>Eukaryota</taxon>
        <taxon>Viridiplantae</taxon>
        <taxon>Streptophyta</taxon>
        <taxon>Embryophyta</taxon>
        <taxon>Tracheophyta</taxon>
        <taxon>Spermatophyta</taxon>
        <taxon>Magnoliopsida</taxon>
        <taxon>eudicotyledons</taxon>
        <taxon>Gunneridae</taxon>
        <taxon>Pentapetalae</taxon>
        <taxon>rosids</taxon>
        <taxon>fabids</taxon>
        <taxon>Fabales</taxon>
        <taxon>Fabaceae</taxon>
        <taxon>Papilionoideae</taxon>
        <taxon>50 kb inversion clade</taxon>
        <taxon>NPAAA clade</taxon>
        <taxon>indigoferoid/millettioid clade</taxon>
        <taxon>Phaseoleae</taxon>
        <taxon>Mucuna</taxon>
    </lineage>
</organism>